<reference evidence="6" key="1">
    <citation type="submission" date="2022-11" db="EMBL/GenBank/DDBJ databases">
        <title>Chromosomal genome sequence assembly and mating type (MAT) locus characterization of the leprose asexual lichenized fungus Lepraria neglecta (Nyl.) Erichsen.</title>
        <authorList>
            <person name="Allen J.L."/>
            <person name="Pfeffer B."/>
        </authorList>
    </citation>
    <scope>NUCLEOTIDE SEQUENCE</scope>
    <source>
        <strain evidence="6">Allen 5258</strain>
    </source>
</reference>
<feature type="region of interest" description="Disordered" evidence="4">
    <location>
        <begin position="1020"/>
        <end position="1044"/>
    </location>
</feature>
<feature type="compositionally biased region" description="Polar residues" evidence="4">
    <location>
        <begin position="471"/>
        <end position="487"/>
    </location>
</feature>
<evidence type="ECO:0000313" key="7">
    <source>
        <dbReference type="Proteomes" id="UP001276659"/>
    </source>
</evidence>
<keyword evidence="7" id="KW-1185">Reference proteome</keyword>
<dbReference type="InterPro" id="IPR001357">
    <property type="entry name" value="BRCT_dom"/>
</dbReference>
<feature type="compositionally biased region" description="Basic and acidic residues" evidence="4">
    <location>
        <begin position="1394"/>
        <end position="1405"/>
    </location>
</feature>
<evidence type="ECO:0000256" key="3">
    <source>
        <dbReference type="ARBA" id="ARBA00023242"/>
    </source>
</evidence>
<dbReference type="InterPro" id="IPR041297">
    <property type="entry name" value="Crb2_Tudor"/>
</dbReference>
<feature type="compositionally biased region" description="Low complexity" evidence="4">
    <location>
        <begin position="1134"/>
        <end position="1149"/>
    </location>
</feature>
<dbReference type="EMBL" id="JASNWA010000008">
    <property type="protein sequence ID" value="KAK3171622.1"/>
    <property type="molecule type" value="Genomic_DNA"/>
</dbReference>
<keyword evidence="2" id="KW-0227">DNA damage</keyword>
<dbReference type="InterPro" id="IPR047252">
    <property type="entry name" value="TP53BP1-like"/>
</dbReference>
<dbReference type="GO" id="GO:0042393">
    <property type="term" value="F:histone binding"/>
    <property type="evidence" value="ECO:0007669"/>
    <property type="project" value="TreeGrafter"/>
</dbReference>
<proteinExistence type="predicted"/>
<feature type="region of interest" description="Disordered" evidence="4">
    <location>
        <begin position="169"/>
        <end position="247"/>
    </location>
</feature>
<feature type="compositionally biased region" description="Polar residues" evidence="4">
    <location>
        <begin position="914"/>
        <end position="937"/>
    </location>
</feature>
<evidence type="ECO:0000259" key="5">
    <source>
        <dbReference type="PROSITE" id="PS50172"/>
    </source>
</evidence>
<feature type="domain" description="BRCT" evidence="5">
    <location>
        <begin position="1149"/>
        <end position="1271"/>
    </location>
</feature>
<name>A0AAD9Z8A1_9LECA</name>
<protein>
    <recommendedName>
        <fullName evidence="5">BRCT domain-containing protein</fullName>
    </recommendedName>
</protein>
<feature type="compositionally biased region" description="Polar residues" evidence="4">
    <location>
        <begin position="289"/>
        <end position="299"/>
    </location>
</feature>
<dbReference type="InterPro" id="IPR036420">
    <property type="entry name" value="BRCT_dom_sf"/>
</dbReference>
<feature type="compositionally biased region" description="Polar residues" evidence="4">
    <location>
        <begin position="570"/>
        <end position="584"/>
    </location>
</feature>
<feature type="region of interest" description="Disordered" evidence="4">
    <location>
        <begin position="914"/>
        <end position="939"/>
    </location>
</feature>
<feature type="region of interest" description="Disordered" evidence="4">
    <location>
        <begin position="1379"/>
        <end position="1408"/>
    </location>
</feature>
<feature type="compositionally biased region" description="Polar residues" evidence="4">
    <location>
        <begin position="49"/>
        <end position="68"/>
    </location>
</feature>
<feature type="compositionally biased region" description="Polar residues" evidence="4">
    <location>
        <begin position="594"/>
        <end position="613"/>
    </location>
</feature>
<evidence type="ECO:0000256" key="4">
    <source>
        <dbReference type="SAM" id="MobiDB-lite"/>
    </source>
</evidence>
<feature type="region of interest" description="Disordered" evidence="4">
    <location>
        <begin position="36"/>
        <end position="154"/>
    </location>
</feature>
<dbReference type="GO" id="GO:0000077">
    <property type="term" value="P:DNA damage checkpoint signaling"/>
    <property type="evidence" value="ECO:0007669"/>
    <property type="project" value="TreeGrafter"/>
</dbReference>
<keyword evidence="3" id="KW-0539">Nucleus</keyword>
<feature type="compositionally biased region" description="Polar residues" evidence="4">
    <location>
        <begin position="81"/>
        <end position="115"/>
    </location>
</feature>
<feature type="region of interest" description="Disordered" evidence="4">
    <location>
        <begin position="790"/>
        <end position="902"/>
    </location>
</feature>
<evidence type="ECO:0000313" key="6">
    <source>
        <dbReference type="EMBL" id="KAK3171622.1"/>
    </source>
</evidence>
<comment type="caution">
    <text evidence="6">The sequence shown here is derived from an EMBL/GenBank/DDBJ whole genome shotgun (WGS) entry which is preliminary data.</text>
</comment>
<dbReference type="Gene3D" id="3.40.50.10190">
    <property type="entry name" value="BRCT domain"/>
    <property type="match status" value="1"/>
</dbReference>
<feature type="region of interest" description="Disordered" evidence="4">
    <location>
        <begin position="1098"/>
        <end position="1150"/>
    </location>
</feature>
<feature type="region of interest" description="Disordered" evidence="4">
    <location>
        <begin position="393"/>
        <end position="776"/>
    </location>
</feature>
<dbReference type="InterPro" id="IPR047249">
    <property type="entry name" value="BRCT_p53bp1-like_rpt1"/>
</dbReference>
<dbReference type="Gene3D" id="2.30.30.140">
    <property type="match status" value="1"/>
</dbReference>
<organism evidence="6 7">
    <name type="scientific">Lepraria neglecta</name>
    <dbReference type="NCBI Taxonomy" id="209136"/>
    <lineage>
        <taxon>Eukaryota</taxon>
        <taxon>Fungi</taxon>
        <taxon>Dikarya</taxon>
        <taxon>Ascomycota</taxon>
        <taxon>Pezizomycotina</taxon>
        <taxon>Lecanoromycetes</taxon>
        <taxon>OSLEUM clade</taxon>
        <taxon>Lecanoromycetidae</taxon>
        <taxon>Lecanorales</taxon>
        <taxon>Lecanorineae</taxon>
        <taxon>Stereocaulaceae</taxon>
        <taxon>Lepraria</taxon>
    </lineage>
</organism>
<dbReference type="PANTHER" id="PTHR15321:SF3">
    <property type="entry name" value="TP53-BINDING PROTEIN 1"/>
    <property type="match status" value="1"/>
</dbReference>
<dbReference type="Proteomes" id="UP001276659">
    <property type="component" value="Unassembled WGS sequence"/>
</dbReference>
<feature type="compositionally biased region" description="Low complexity" evidence="4">
    <location>
        <begin position="1114"/>
        <end position="1127"/>
    </location>
</feature>
<comment type="subcellular location">
    <subcellularLocation>
        <location evidence="1">Nucleus</location>
    </subcellularLocation>
</comment>
<dbReference type="SUPFAM" id="SSF52113">
    <property type="entry name" value="BRCT domain"/>
    <property type="match status" value="1"/>
</dbReference>
<feature type="compositionally biased region" description="Polar residues" evidence="4">
    <location>
        <begin position="641"/>
        <end position="759"/>
    </location>
</feature>
<feature type="compositionally biased region" description="Acidic residues" evidence="4">
    <location>
        <begin position="434"/>
        <end position="457"/>
    </location>
</feature>
<feature type="compositionally biased region" description="Basic and acidic residues" evidence="4">
    <location>
        <begin position="614"/>
        <end position="629"/>
    </location>
</feature>
<dbReference type="GO" id="GO:0045944">
    <property type="term" value="P:positive regulation of transcription by RNA polymerase II"/>
    <property type="evidence" value="ECO:0007669"/>
    <property type="project" value="TreeGrafter"/>
</dbReference>
<dbReference type="Pfam" id="PF18115">
    <property type="entry name" value="Tudor_3"/>
    <property type="match status" value="1"/>
</dbReference>
<dbReference type="CDD" id="cd17745">
    <property type="entry name" value="BRCT_p53bp1_rpt1"/>
    <property type="match status" value="1"/>
</dbReference>
<dbReference type="GO" id="GO:0005634">
    <property type="term" value="C:nucleus"/>
    <property type="evidence" value="ECO:0007669"/>
    <property type="project" value="UniProtKB-SubCell"/>
</dbReference>
<sequence>MKVFALGLNEDQSEHRDLPAVTTALRQHDERQVSTILPDGNHANAPAIPNSQPHNTTHSQAWPCSQPQSRPPGLRVRAQRFSASQPELPSTIPESSRSKMLSSGSQSQGDTQPVSQWVYEEFTNRSKGQRATRSRSEIDESTVIGGDDASHSIQQGQTGHIDLLGIFDQPSNIDADRPSQVHDDDDIDSLSQAPDVRADIFPKSKHSQQPKTPAPQSRKRKRGSEVNSQEVETPSLPVNPFAGQMGRIDGLMDPSQLFKATQALTSPLANILPSDGLSDRPSPDMHSLQRPSTAGTLSSPARLPRSGMLRAVTEPQTTYVSMKESQEARERMLQAMKAEQQLSPDELSDDDFGSADTQLRRRLNRRRISLEAKAQFAGVMARSELVISWRGRRRGGRARNTPSRISPRRAGREASEPVIISDDAPPEDVQGNITEDETEREEEMDIEEGEDDIDELGEDNKENVEVPRTISRAQHATSQVVSSQPTPSHRRSREPKSGAHFRSGIQTDSSPQVTRSQGNPIVIGSGTHPEAIADSQPSQGHAQNKHPSTRPGTRTFLEPRSSLDSRILVPQSQSSEASKPNRYTNIKPRVQMDKASSQGPPSSPTKNLSLQQDKLSDVHMMKTRSRDVEEGATGKSLLRGGSSNDLPVSEGTSSAQLPSSPSVRQNTSPRTRSMTNRNHNTQEPTHDSSSSVPSPRNTPKSASQPASTLSVAEQSRPSTLFETAQENLPTSPTKSHIQGMQQKSKSQPVSPTKSKQPRTISEIAADPTPPDALGDVDVDINLLSNEDIEFQRTLSGSSPIAPARKSRRGGRGLALQAAEPGSTKLLPLPESPLPPPSSAISAITLAHTSSEADVRSPAMTKATTRQPKRQEPQPSSARERPAPLQSLNTRATPIPKPVQGNAAKDTETKLMVANSNSSAQPPDATPQSTTAETTSRLPVTAPNRVFAHFNGTTPAYHPATCLRVIDGDEPRYTVRFDDGTVDSIAAYSIKRLELKNGDQVKVDLPGSRTKTYIVEGMRDQHRSAVPSDPATPSRRGCVASTNDSAFPETDIHGFATVLVSPKQRTSVDGNLPASSQIAVPIEQLYLTQTLWAPLKNRQYTHTSNGPPTLTGLQTPSERPSTPSTPSSRTRRARPSGLTQSRSMTTSTRSNDGIFNNMAFAITNVGRSEDSERAKAHIFSNGGTILDNGFDELFHIPPLPRTTGPKDPSTDDPFELTPAAKHLGFTCLIAEKYCRRAKFIQALALGIPCLAIRWITDCIAKQRILPWGPYLLPSGESAFLGGAIRSRILQPFTAETSTLSDIVDNRPRMLDNASVLLIMEKGQEETMKQHPLIMHALGASKITRAISEDAAAKAVSDAQALGEPWDWVFSYDKEKAVEDQLFGTNQTGKKRKRGRESEAHAGQGREKRAKTKVVGNEFVIQSLILGMLVKE</sequence>
<feature type="compositionally biased region" description="Polar residues" evidence="4">
    <location>
        <begin position="504"/>
        <end position="519"/>
    </location>
</feature>
<gene>
    <name evidence="6" type="ORF">OEA41_003706</name>
</gene>
<accession>A0AAD9Z8A1</accession>
<feature type="region of interest" description="Disordered" evidence="4">
    <location>
        <begin position="271"/>
        <end position="309"/>
    </location>
</feature>
<dbReference type="PROSITE" id="PS50172">
    <property type="entry name" value="BRCT"/>
    <property type="match status" value="1"/>
</dbReference>
<evidence type="ECO:0000256" key="1">
    <source>
        <dbReference type="ARBA" id="ARBA00004123"/>
    </source>
</evidence>
<evidence type="ECO:0000256" key="2">
    <source>
        <dbReference type="ARBA" id="ARBA00022763"/>
    </source>
</evidence>
<dbReference type="PANTHER" id="PTHR15321">
    <property type="entry name" value="TUMOR SUPPRESSOR P53-BINDING PROTEIN 1"/>
    <property type="match status" value="1"/>
</dbReference>
<feature type="compositionally biased region" description="Polar residues" evidence="4">
    <location>
        <begin position="1098"/>
        <end position="1113"/>
    </location>
</feature>